<dbReference type="OrthoDB" id="10265867at2759"/>
<accession>A0A5J4UX03</accession>
<dbReference type="EMBL" id="SNRW01011978">
    <property type="protein sequence ID" value="KAA6374441.1"/>
    <property type="molecule type" value="Genomic_DNA"/>
</dbReference>
<name>A0A5J4UX03_9EUKA</name>
<gene>
    <name evidence="1" type="ORF">EZS28_030032</name>
</gene>
<organism evidence="1 2">
    <name type="scientific">Streblomastix strix</name>
    <dbReference type="NCBI Taxonomy" id="222440"/>
    <lineage>
        <taxon>Eukaryota</taxon>
        <taxon>Metamonada</taxon>
        <taxon>Preaxostyla</taxon>
        <taxon>Oxymonadida</taxon>
        <taxon>Streblomastigidae</taxon>
        <taxon>Streblomastix</taxon>
    </lineage>
</organism>
<comment type="caution">
    <text evidence="1">The sequence shown here is derived from an EMBL/GenBank/DDBJ whole genome shotgun (WGS) entry which is preliminary data.</text>
</comment>
<sequence>MAAMDPKKMICTEPFLYQYMKAFDELLLFNELFNRKESQSNEISHRKRFLRITSTTSAQDVMQDMSTLELQKFLADKSCIINAFRKAFDVIPCPEEKYMLIRVMGLGLYLIGVAIKITEKDRLTMYDRAKDAVANGQVPDTNQYKNERVLTTFHKGGLNLILIKCKDFSWDDAEDKYRNKKEKMNISETASIYGEYVCSSMGKIITILRTRTESKRNRVRLNNPQMIRQGGETESWNWN</sequence>
<dbReference type="AlphaFoldDB" id="A0A5J4UX03"/>
<evidence type="ECO:0000313" key="1">
    <source>
        <dbReference type="EMBL" id="KAA6374441.1"/>
    </source>
</evidence>
<reference evidence="1 2" key="1">
    <citation type="submission" date="2019-03" db="EMBL/GenBank/DDBJ databases">
        <title>Single cell metagenomics reveals metabolic interactions within the superorganism composed of flagellate Streblomastix strix and complex community of Bacteroidetes bacteria on its surface.</title>
        <authorList>
            <person name="Treitli S.C."/>
            <person name="Kolisko M."/>
            <person name="Husnik F."/>
            <person name="Keeling P."/>
            <person name="Hampl V."/>
        </authorList>
    </citation>
    <scope>NUCLEOTIDE SEQUENCE [LARGE SCALE GENOMIC DNA]</scope>
    <source>
        <strain evidence="1">ST1C</strain>
    </source>
</reference>
<evidence type="ECO:0000313" key="2">
    <source>
        <dbReference type="Proteomes" id="UP000324800"/>
    </source>
</evidence>
<dbReference type="Proteomes" id="UP000324800">
    <property type="component" value="Unassembled WGS sequence"/>
</dbReference>
<protein>
    <submittedName>
        <fullName evidence="1">Uncharacterized protein</fullName>
    </submittedName>
</protein>
<proteinExistence type="predicted"/>